<gene>
    <name evidence="2" type="ORF">AAE3_LOCUS13288</name>
</gene>
<organism evidence="2 3">
    <name type="scientific">Cyclocybe aegerita</name>
    <name type="common">Black poplar mushroom</name>
    <name type="synonym">Agrocybe aegerita</name>
    <dbReference type="NCBI Taxonomy" id="1973307"/>
    <lineage>
        <taxon>Eukaryota</taxon>
        <taxon>Fungi</taxon>
        <taxon>Dikarya</taxon>
        <taxon>Basidiomycota</taxon>
        <taxon>Agaricomycotina</taxon>
        <taxon>Agaricomycetes</taxon>
        <taxon>Agaricomycetidae</taxon>
        <taxon>Agaricales</taxon>
        <taxon>Agaricineae</taxon>
        <taxon>Bolbitiaceae</taxon>
        <taxon>Cyclocybe</taxon>
    </lineage>
</organism>
<dbReference type="Proteomes" id="UP000467700">
    <property type="component" value="Unassembled WGS sequence"/>
</dbReference>
<dbReference type="AlphaFoldDB" id="A0A8S0WJD9"/>
<evidence type="ECO:0000313" key="2">
    <source>
        <dbReference type="EMBL" id="CAA7271111.1"/>
    </source>
</evidence>
<comment type="caution">
    <text evidence="2">The sequence shown here is derived from an EMBL/GenBank/DDBJ whole genome shotgun (WGS) entry which is preliminary data.</text>
</comment>
<proteinExistence type="predicted"/>
<reference evidence="2 3" key="1">
    <citation type="submission" date="2020-01" db="EMBL/GenBank/DDBJ databases">
        <authorList>
            <person name="Gupta K D."/>
        </authorList>
    </citation>
    <scope>NUCLEOTIDE SEQUENCE [LARGE SCALE GENOMIC DNA]</scope>
</reference>
<evidence type="ECO:0000313" key="3">
    <source>
        <dbReference type="Proteomes" id="UP000467700"/>
    </source>
</evidence>
<keyword evidence="3" id="KW-1185">Reference proteome</keyword>
<protein>
    <submittedName>
        <fullName evidence="2">Uncharacterized protein</fullName>
    </submittedName>
</protein>
<evidence type="ECO:0000256" key="1">
    <source>
        <dbReference type="SAM" id="MobiDB-lite"/>
    </source>
</evidence>
<dbReference type="OrthoDB" id="3222453at2759"/>
<dbReference type="EMBL" id="CACVBS010000101">
    <property type="protein sequence ID" value="CAA7271111.1"/>
    <property type="molecule type" value="Genomic_DNA"/>
</dbReference>
<feature type="region of interest" description="Disordered" evidence="1">
    <location>
        <begin position="1"/>
        <end position="29"/>
    </location>
</feature>
<sequence>MLCGTRKPPEDSQDAETSSSASYRSSIRGEHEGAEDHHFAVYCPVSQTLSAGSVYALSLMSSGNGFAPLEMLGVQGQSDKHFEQGISIGDVGYFHKNGRFTYLFNIFYPADDPIQTRHVPRKFSPVGPLSDWEIQKISDHFAPGAVVASEGVQVTQTSEPPRQIRFSSSAREGAVVVFPTGGAREDLADTSKLYPYIKEHAVDWYQSRNLYSGSENILPSPPGMNGTLFVVTGTDRATSCATALFPMDPDVAITSHLFEYDESLENAWVAEIPSARTTYVTESMQPGQRYSIFLRGITIALGAPSWLRHLPHIPAEDVPVYVALAKPLLPPQGRIGALLEQLRGLDKLAFPTNSKQVMFHPAMVLLQLMIDYEPSVDVAIVEDSTWCSLVGGRNLTHPQVVELLKKVIHSYEISIADGIATLVEKPEQKTRPSLHLVLKSLLPWAKPVSFQKKALRTLPAILHRPRSR</sequence>
<name>A0A8S0WJD9_CYCAE</name>
<accession>A0A8S0WJD9</accession>